<evidence type="ECO:0008006" key="5">
    <source>
        <dbReference type="Google" id="ProtNLM"/>
    </source>
</evidence>
<dbReference type="Pfam" id="PF13041">
    <property type="entry name" value="PPR_2"/>
    <property type="match status" value="1"/>
</dbReference>
<evidence type="ECO:0000313" key="4">
    <source>
        <dbReference type="Proteomes" id="UP001189624"/>
    </source>
</evidence>
<dbReference type="InterPro" id="IPR002885">
    <property type="entry name" value="PPR_rpt"/>
</dbReference>
<dbReference type="AlphaFoldDB" id="A0AA86SWH4"/>
<evidence type="ECO:0000256" key="2">
    <source>
        <dbReference type="PROSITE-ProRule" id="PRU00708"/>
    </source>
</evidence>
<keyword evidence="1" id="KW-0677">Repeat</keyword>
<gene>
    <name evidence="3" type="ORF">AYBTSS11_LOCUS26198</name>
</gene>
<accession>A0AA86SWH4</accession>
<keyword evidence="4" id="KW-1185">Reference proteome</keyword>
<dbReference type="Gene3D" id="1.25.40.10">
    <property type="entry name" value="Tetratricopeptide repeat domain"/>
    <property type="match status" value="2"/>
</dbReference>
<organism evidence="3 4">
    <name type="scientific">Sphenostylis stenocarpa</name>
    <dbReference type="NCBI Taxonomy" id="92480"/>
    <lineage>
        <taxon>Eukaryota</taxon>
        <taxon>Viridiplantae</taxon>
        <taxon>Streptophyta</taxon>
        <taxon>Embryophyta</taxon>
        <taxon>Tracheophyta</taxon>
        <taxon>Spermatophyta</taxon>
        <taxon>Magnoliopsida</taxon>
        <taxon>eudicotyledons</taxon>
        <taxon>Gunneridae</taxon>
        <taxon>Pentapetalae</taxon>
        <taxon>rosids</taxon>
        <taxon>fabids</taxon>
        <taxon>Fabales</taxon>
        <taxon>Fabaceae</taxon>
        <taxon>Papilionoideae</taxon>
        <taxon>50 kb inversion clade</taxon>
        <taxon>NPAAA clade</taxon>
        <taxon>indigoferoid/millettioid clade</taxon>
        <taxon>Phaseoleae</taxon>
        <taxon>Sphenostylis</taxon>
    </lineage>
</organism>
<dbReference type="InterPro" id="IPR011990">
    <property type="entry name" value="TPR-like_helical_dom_sf"/>
</dbReference>
<dbReference type="Pfam" id="PF01535">
    <property type="entry name" value="PPR"/>
    <property type="match status" value="2"/>
</dbReference>
<dbReference type="EMBL" id="OY731406">
    <property type="protein sequence ID" value="CAJ1974127.1"/>
    <property type="molecule type" value="Genomic_DNA"/>
</dbReference>
<evidence type="ECO:0000256" key="1">
    <source>
        <dbReference type="ARBA" id="ARBA00022737"/>
    </source>
</evidence>
<evidence type="ECO:0000313" key="3">
    <source>
        <dbReference type="EMBL" id="CAJ1974127.1"/>
    </source>
</evidence>
<feature type="repeat" description="PPR" evidence="2">
    <location>
        <begin position="163"/>
        <end position="197"/>
    </location>
</feature>
<dbReference type="GO" id="GO:0003723">
    <property type="term" value="F:RNA binding"/>
    <property type="evidence" value="ECO:0007669"/>
    <property type="project" value="InterPro"/>
</dbReference>
<protein>
    <recommendedName>
        <fullName evidence="5">Pentatricopeptide repeat-containing protein</fullName>
    </recommendedName>
</protein>
<feature type="repeat" description="PPR" evidence="2">
    <location>
        <begin position="61"/>
        <end position="95"/>
    </location>
</feature>
<dbReference type="GO" id="GO:0009451">
    <property type="term" value="P:RNA modification"/>
    <property type="evidence" value="ECO:0007669"/>
    <property type="project" value="InterPro"/>
</dbReference>
<feature type="repeat" description="PPR" evidence="2">
    <location>
        <begin position="264"/>
        <end position="298"/>
    </location>
</feature>
<name>A0AA86SWH4_9FABA</name>
<dbReference type="PANTHER" id="PTHR47926">
    <property type="entry name" value="PENTATRICOPEPTIDE REPEAT-CONTAINING PROTEIN"/>
    <property type="match status" value="1"/>
</dbReference>
<dbReference type="PANTHER" id="PTHR47926:SF533">
    <property type="entry name" value="DYW DOMAIN-CONTAINING PROTEIN"/>
    <property type="match status" value="1"/>
</dbReference>
<dbReference type="PROSITE" id="PS51375">
    <property type="entry name" value="PPR"/>
    <property type="match status" value="3"/>
</dbReference>
<dbReference type="Gramene" id="rna-AYBTSS11_LOCUS26198">
    <property type="protein sequence ID" value="CAJ1974127.1"/>
    <property type="gene ID" value="gene-AYBTSS11_LOCUS26198"/>
</dbReference>
<sequence>MRKKLQKNLTAERVTQLKTLSACKVESHLLTFLLNRATESYAKCHCLCDARELFDEMPQRDGGTWNALITAYSKLGFPDQVFSLFMCMTRSGVFPNEVTFASVLASSATASELPLSKQVHGMVTKFGFCDNVILGSSHVDVYARCGVMNDDACRMFYEIPQPNAVTWNVIVRCHLDAGDAKEAIFMFSRMFSAAVQPMNFTFSNALVACSHLSALQEGMQIHGVVVKLGLQEDNVVSSSHVNMYVKCDKLEDGSRVFDMLGFRDLVSWTCIVSAYAMSGKTLEARKIFDGMPQRNLISWNAMLARQDMFGGLIGMRR</sequence>
<reference evidence="3" key="1">
    <citation type="submission" date="2023-10" db="EMBL/GenBank/DDBJ databases">
        <authorList>
            <person name="Domelevo Entfellner J.-B."/>
        </authorList>
    </citation>
    <scope>NUCLEOTIDE SEQUENCE</scope>
</reference>
<dbReference type="InterPro" id="IPR046960">
    <property type="entry name" value="PPR_At4g14850-like_plant"/>
</dbReference>
<dbReference type="NCBIfam" id="TIGR00756">
    <property type="entry name" value="PPR"/>
    <property type="match status" value="3"/>
</dbReference>
<dbReference type="Proteomes" id="UP001189624">
    <property type="component" value="Chromosome 9"/>
</dbReference>
<proteinExistence type="predicted"/>